<reference evidence="2" key="1">
    <citation type="submission" date="2022-01" db="EMBL/GenBank/DDBJ databases">
        <title>Pseudomonas sp. nov. isolated from Antarctic regolith.</title>
        <authorList>
            <person name="Novakova D."/>
            <person name="Sedlar K."/>
        </authorList>
    </citation>
    <scope>NUCLEOTIDE SEQUENCE</scope>
    <source>
        <strain evidence="2">P2647</strain>
    </source>
</reference>
<dbReference type="Proteomes" id="UP001162905">
    <property type="component" value="Unassembled WGS sequence"/>
</dbReference>
<evidence type="ECO:0000313" key="3">
    <source>
        <dbReference type="Proteomes" id="UP001162905"/>
    </source>
</evidence>
<comment type="caution">
    <text evidence="2">The sequence shown here is derived from an EMBL/GenBank/DDBJ whole genome shotgun (WGS) entry which is preliminary data.</text>
</comment>
<dbReference type="InterPro" id="IPR018003">
    <property type="entry name" value="Insecticidal_toxin/plasmid_vir"/>
</dbReference>
<keyword evidence="3" id="KW-1185">Reference proteome</keyword>
<evidence type="ECO:0000313" key="2">
    <source>
        <dbReference type="EMBL" id="MCF7542453.1"/>
    </source>
</evidence>
<gene>
    <name evidence="2" type="ORF">L4G47_09480</name>
</gene>
<keyword evidence="1" id="KW-0843">Virulence</keyword>
<name>A0ABS9I3U2_9PSED</name>
<evidence type="ECO:0000256" key="1">
    <source>
        <dbReference type="ARBA" id="ARBA00023026"/>
    </source>
</evidence>
<sequence>MDDTTTSAVFAKLFPEQVADKCASDALESNNGPIAYLHALHQLALSLEAKGDTDGKIPLATRRPDIGERVLDQSSLDTPVSALSLVIDAMTRQARAHVGDTKNLEEEIALAQYPGQLPFHRPLEQIKAVLKQKKTSLFDVLQRSRYNYPNFTSDNLRTEELREVMLTASEFSPALQSLLIDSSAATDSDFLQKRYGVSGDASKALEQLTGVEFLSRQTGLKPESILDLLATSGVPDDGTEAITTVKRSSAYAPDDENTGAALAGHLYGAVFINNATAPALSLEDTYAGPGISLRIKGANADHFGRIHKIIHLQHALQLPFAHVDLLVMAALRAEGQTQDFHITENTLRALGVFCYMRNKYDVTAEQFAALINGVTPYAAGEESSFLDRVLDGPGAGQQADTEDRLTLDGREFDISGAMQSSDSASKSPIGGICRAFALEERVANLYLKQIAEALKLQKPTMSLPVFSSLYRLSRLPRLLGLGMNEGNCLVALLAKTNPQVLTQLAGTPQITEDDYFNDGEDEVDVELGEADILDILIGVINLDTWLRRQKISAKALLSWLTPLPADIPAELKSLYRVDAHIQRTLVDALPRIKATLLSETQIAQ</sequence>
<dbReference type="Pfam" id="PF03538">
    <property type="entry name" value="VRP1"/>
    <property type="match status" value="1"/>
</dbReference>
<organism evidence="2 3">
    <name type="scientific">Pseudomonas petrae</name>
    <dbReference type="NCBI Taxonomy" id="2912190"/>
    <lineage>
        <taxon>Bacteria</taxon>
        <taxon>Pseudomonadati</taxon>
        <taxon>Pseudomonadota</taxon>
        <taxon>Gammaproteobacteria</taxon>
        <taxon>Pseudomonadales</taxon>
        <taxon>Pseudomonadaceae</taxon>
        <taxon>Pseudomonas</taxon>
    </lineage>
</organism>
<dbReference type="EMBL" id="JAKJXH010000007">
    <property type="protein sequence ID" value="MCF7542453.1"/>
    <property type="molecule type" value="Genomic_DNA"/>
</dbReference>
<proteinExistence type="predicted"/>
<dbReference type="RefSeq" id="WP_237251620.1">
    <property type="nucleotide sequence ID" value="NZ_JAKJXH010000007.1"/>
</dbReference>
<accession>A0ABS9I3U2</accession>
<protein>
    <submittedName>
        <fullName evidence="2">Tc toxin subunit A</fullName>
    </submittedName>
</protein>